<gene>
    <name evidence="3" type="ORF">M0638_11485</name>
</gene>
<sequence length="329" mass="34546">MPVTRRHALQALAALSVTPLPFARPAFAQGEFPDRPLKLILPYAPGGGTDALARVLAGEMQKHLGQPVVVDNRPGAGGNIATEVVAREKPDGYTILMGNQGPMAVNPTLFGRNMPVDPERTLEPVGLVADAALVVVVGPGTPAKSLAELIAEGKKERGKLSYGSAGNGSASHLAAALFCQMAGIEAEHLPFRGAAPALNDVVAGHIPFMITTLPSVVGLLQGTQVRALAVTGEHRAAVLPDLPTVAETLPGYRASAWYGLLVPKGTPEAIRARLLAAMQASLRSPEMQQRLRDEGADPGTMDGPAFGRFIRAERERWAPVIRAANITVD</sequence>
<dbReference type="InterPro" id="IPR006311">
    <property type="entry name" value="TAT_signal"/>
</dbReference>
<dbReference type="PANTHER" id="PTHR42928">
    <property type="entry name" value="TRICARBOXYLATE-BINDING PROTEIN"/>
    <property type="match status" value="1"/>
</dbReference>
<keyword evidence="4" id="KW-1185">Reference proteome</keyword>
<dbReference type="InterPro" id="IPR005064">
    <property type="entry name" value="BUG"/>
</dbReference>
<dbReference type="InterPro" id="IPR042100">
    <property type="entry name" value="Bug_dom1"/>
</dbReference>
<proteinExistence type="inferred from homology"/>
<dbReference type="Pfam" id="PF03401">
    <property type="entry name" value="TctC"/>
    <property type="match status" value="1"/>
</dbReference>
<evidence type="ECO:0000256" key="1">
    <source>
        <dbReference type="ARBA" id="ARBA00006987"/>
    </source>
</evidence>
<dbReference type="PROSITE" id="PS51318">
    <property type="entry name" value="TAT"/>
    <property type="match status" value="1"/>
</dbReference>
<evidence type="ECO:0000313" key="4">
    <source>
        <dbReference type="Proteomes" id="UP001139516"/>
    </source>
</evidence>
<feature type="signal peptide" evidence="2">
    <location>
        <begin position="1"/>
        <end position="28"/>
    </location>
</feature>
<dbReference type="RefSeq" id="WP_248667128.1">
    <property type="nucleotide sequence ID" value="NZ_JALPRX010000046.1"/>
</dbReference>
<evidence type="ECO:0000313" key="3">
    <source>
        <dbReference type="EMBL" id="MCK8785005.1"/>
    </source>
</evidence>
<dbReference type="PIRSF" id="PIRSF017082">
    <property type="entry name" value="YflP"/>
    <property type="match status" value="1"/>
</dbReference>
<feature type="chain" id="PRO_5040817263" evidence="2">
    <location>
        <begin position="29"/>
        <end position="329"/>
    </location>
</feature>
<evidence type="ECO:0000256" key="2">
    <source>
        <dbReference type="SAM" id="SignalP"/>
    </source>
</evidence>
<dbReference type="EMBL" id="JALPRX010000046">
    <property type="protein sequence ID" value="MCK8785005.1"/>
    <property type="molecule type" value="Genomic_DNA"/>
</dbReference>
<comment type="similarity">
    <text evidence="1">Belongs to the UPF0065 (bug) family.</text>
</comment>
<dbReference type="Gene3D" id="3.40.190.150">
    <property type="entry name" value="Bordetella uptake gene, domain 1"/>
    <property type="match status" value="1"/>
</dbReference>
<accession>A0A9X1Y8F7</accession>
<name>A0A9X1Y8F7_9PROT</name>
<dbReference type="SUPFAM" id="SSF53850">
    <property type="entry name" value="Periplasmic binding protein-like II"/>
    <property type="match status" value="1"/>
</dbReference>
<comment type="caution">
    <text evidence="3">The sequence shown here is derived from an EMBL/GenBank/DDBJ whole genome shotgun (WGS) entry which is preliminary data.</text>
</comment>
<dbReference type="CDD" id="cd07012">
    <property type="entry name" value="PBP2_Bug_TTT"/>
    <property type="match status" value="1"/>
</dbReference>
<keyword evidence="2" id="KW-0732">Signal</keyword>
<organism evidence="3 4">
    <name type="scientific">Roseomonas acroporae</name>
    <dbReference type="NCBI Taxonomy" id="2937791"/>
    <lineage>
        <taxon>Bacteria</taxon>
        <taxon>Pseudomonadati</taxon>
        <taxon>Pseudomonadota</taxon>
        <taxon>Alphaproteobacteria</taxon>
        <taxon>Acetobacterales</taxon>
        <taxon>Roseomonadaceae</taxon>
        <taxon>Roseomonas</taxon>
    </lineage>
</organism>
<dbReference type="Proteomes" id="UP001139516">
    <property type="component" value="Unassembled WGS sequence"/>
</dbReference>
<protein>
    <submittedName>
        <fullName evidence="3">Tripartite tricarboxylate transporter substrate binding protein</fullName>
    </submittedName>
</protein>
<reference evidence="3" key="1">
    <citation type="submission" date="2022-04" db="EMBL/GenBank/DDBJ databases">
        <title>Roseomonas acroporae sp. nov., isolated from coral Acropora digitifera.</title>
        <authorList>
            <person name="Sun H."/>
        </authorList>
    </citation>
    <scope>NUCLEOTIDE SEQUENCE</scope>
    <source>
        <strain evidence="3">NAR14</strain>
    </source>
</reference>
<dbReference type="AlphaFoldDB" id="A0A9X1Y8F7"/>
<dbReference type="PANTHER" id="PTHR42928:SF5">
    <property type="entry name" value="BLR1237 PROTEIN"/>
    <property type="match status" value="1"/>
</dbReference>
<dbReference type="Gene3D" id="3.40.190.10">
    <property type="entry name" value="Periplasmic binding protein-like II"/>
    <property type="match status" value="1"/>
</dbReference>